<protein>
    <recommendedName>
        <fullName evidence="1">1-alkyl-2-acetylglycerophosphocholine esterase</fullName>
        <ecNumber evidence="1">3.1.1.47</ecNumber>
    </recommendedName>
</protein>
<evidence type="ECO:0000256" key="4">
    <source>
        <dbReference type="ARBA" id="ARBA00023098"/>
    </source>
</evidence>
<feature type="signal peptide" evidence="5">
    <location>
        <begin position="1"/>
        <end position="18"/>
    </location>
</feature>
<evidence type="ECO:0000313" key="7">
    <source>
        <dbReference type="Proteomes" id="UP000244855"/>
    </source>
</evidence>
<dbReference type="Proteomes" id="UP000244855">
    <property type="component" value="Unassembled WGS sequence"/>
</dbReference>
<evidence type="ECO:0000256" key="5">
    <source>
        <dbReference type="SAM" id="SignalP"/>
    </source>
</evidence>
<dbReference type="GO" id="GO:0016042">
    <property type="term" value="P:lipid catabolic process"/>
    <property type="evidence" value="ECO:0007669"/>
    <property type="project" value="UniProtKB-KW"/>
</dbReference>
<dbReference type="Pfam" id="PF03403">
    <property type="entry name" value="PAF-AH_p_II"/>
    <property type="match status" value="1"/>
</dbReference>
<evidence type="ECO:0000313" key="6">
    <source>
        <dbReference type="EMBL" id="PVH93750.1"/>
    </source>
</evidence>
<dbReference type="OrthoDB" id="2363873at2759"/>
<dbReference type="STRING" id="97972.A0A2V1D6P7"/>
<evidence type="ECO:0000256" key="1">
    <source>
        <dbReference type="ARBA" id="ARBA00013201"/>
    </source>
</evidence>
<dbReference type="Gene3D" id="3.40.50.1820">
    <property type="entry name" value="alpha/beta hydrolase"/>
    <property type="match status" value="1"/>
</dbReference>
<name>A0A2V1D6P7_9PLEO</name>
<dbReference type="PANTHER" id="PTHR10272">
    <property type="entry name" value="PLATELET-ACTIVATING FACTOR ACETYLHYDROLASE"/>
    <property type="match status" value="1"/>
</dbReference>
<dbReference type="EC" id="3.1.1.47" evidence="1"/>
<accession>A0A2V1D6P7</accession>
<dbReference type="GO" id="GO:0003847">
    <property type="term" value="F:1-alkyl-2-acetylglycerophosphocholine esterase activity"/>
    <property type="evidence" value="ECO:0007669"/>
    <property type="project" value="UniProtKB-EC"/>
</dbReference>
<dbReference type="EMBL" id="KZ805570">
    <property type="protein sequence ID" value="PVH93750.1"/>
    <property type="molecule type" value="Genomic_DNA"/>
</dbReference>
<reference evidence="6 7" key="1">
    <citation type="journal article" date="2018" name="Sci. Rep.">
        <title>Comparative genomics provides insights into the lifestyle and reveals functional heterogeneity of dark septate endophytic fungi.</title>
        <authorList>
            <person name="Knapp D.G."/>
            <person name="Nemeth J.B."/>
            <person name="Barry K."/>
            <person name="Hainaut M."/>
            <person name="Henrissat B."/>
            <person name="Johnson J."/>
            <person name="Kuo A."/>
            <person name="Lim J.H.P."/>
            <person name="Lipzen A."/>
            <person name="Nolan M."/>
            <person name="Ohm R.A."/>
            <person name="Tamas L."/>
            <person name="Grigoriev I.V."/>
            <person name="Spatafora J.W."/>
            <person name="Nagy L.G."/>
            <person name="Kovacs G.M."/>
        </authorList>
    </citation>
    <scope>NUCLEOTIDE SEQUENCE [LARGE SCALE GENOMIC DNA]</scope>
    <source>
        <strain evidence="6 7">DSE2036</strain>
    </source>
</reference>
<feature type="chain" id="PRO_5016128845" description="1-alkyl-2-acetylglycerophosphocholine esterase" evidence="5">
    <location>
        <begin position="19"/>
        <end position="372"/>
    </location>
</feature>
<proteinExistence type="predicted"/>
<keyword evidence="2 6" id="KW-0378">Hydrolase</keyword>
<keyword evidence="7" id="KW-1185">Reference proteome</keyword>
<dbReference type="PANTHER" id="PTHR10272:SF14">
    <property type="entry name" value="PAF ACETYLHYDROLASE FAMILY PROTEIN"/>
    <property type="match status" value="1"/>
</dbReference>
<dbReference type="AlphaFoldDB" id="A0A2V1D6P7"/>
<keyword evidence="5" id="KW-0732">Signal</keyword>
<keyword evidence="3" id="KW-0442">Lipid degradation</keyword>
<dbReference type="InterPro" id="IPR029058">
    <property type="entry name" value="AB_hydrolase_fold"/>
</dbReference>
<evidence type="ECO:0000256" key="3">
    <source>
        <dbReference type="ARBA" id="ARBA00022963"/>
    </source>
</evidence>
<gene>
    <name evidence="6" type="ORF">DM02DRAFT_721595</name>
</gene>
<dbReference type="SUPFAM" id="SSF53474">
    <property type="entry name" value="alpha/beta-Hydrolases"/>
    <property type="match status" value="1"/>
</dbReference>
<organism evidence="6 7">
    <name type="scientific">Periconia macrospinosa</name>
    <dbReference type="NCBI Taxonomy" id="97972"/>
    <lineage>
        <taxon>Eukaryota</taxon>
        <taxon>Fungi</taxon>
        <taxon>Dikarya</taxon>
        <taxon>Ascomycota</taxon>
        <taxon>Pezizomycotina</taxon>
        <taxon>Dothideomycetes</taxon>
        <taxon>Pleosporomycetidae</taxon>
        <taxon>Pleosporales</taxon>
        <taxon>Massarineae</taxon>
        <taxon>Periconiaceae</taxon>
        <taxon>Periconia</taxon>
    </lineage>
</organism>
<sequence length="372" mass="40205">MLGLLPILPLLLANKAVGYNLPNPSGRYNVTLKTGPLIDHSRESWKLMVSVFQPANCNWTVTVPNMPNKSAEVLAAYSQEYAPQLANSTFEYGPLLRDARLPVCVGDATSISPLQDSPVLLFSHGIAGSRLYHNVFASALASQGFTVITMDHPGDATIIEYPDGQLLWNNDSLAAPLDELVYHRGNDTSFVLDQLRNATAMAELGLPTFPTDHIGILGHSLGGSTALQAIGQDSRILAASTWGGPVLTELPPSGIPRPILFVASEHESNWTINGMEVGWRQTHSPKLWTQIANLQHTGFLDAMAMLKAAGHDPAQAPEVLGTIDPDELNRILVAYTTEWMNGAFAGKIGGPLLEGEQPDKFPEVSVVKKENF</sequence>
<evidence type="ECO:0000256" key="2">
    <source>
        <dbReference type="ARBA" id="ARBA00022801"/>
    </source>
</evidence>
<keyword evidence="4" id="KW-0443">Lipid metabolism</keyword>